<evidence type="ECO:0000313" key="5">
    <source>
        <dbReference type="Proteomes" id="UP001217500"/>
    </source>
</evidence>
<name>A0AAE9XS51_9PROT</name>
<dbReference type="AlphaFoldDB" id="A0AAE9XS51"/>
<dbReference type="Proteomes" id="UP001217500">
    <property type="component" value="Chromosome"/>
</dbReference>
<feature type="signal peptide" evidence="1">
    <location>
        <begin position="1"/>
        <end position="22"/>
    </location>
</feature>
<dbReference type="InterPro" id="IPR012338">
    <property type="entry name" value="Beta-lactam/transpept-like"/>
</dbReference>
<dbReference type="Gene3D" id="3.40.710.10">
    <property type="entry name" value="DD-peptidase/beta-lactamase superfamily"/>
    <property type="match status" value="1"/>
</dbReference>
<feature type="domain" description="Peptidase S12 Pab87-related C-terminal" evidence="3">
    <location>
        <begin position="405"/>
        <end position="484"/>
    </location>
</feature>
<evidence type="ECO:0000256" key="1">
    <source>
        <dbReference type="SAM" id="SignalP"/>
    </source>
</evidence>
<evidence type="ECO:0000313" key="4">
    <source>
        <dbReference type="EMBL" id="WCL55327.1"/>
    </source>
</evidence>
<dbReference type="GO" id="GO:0016787">
    <property type="term" value="F:hydrolase activity"/>
    <property type="evidence" value="ECO:0007669"/>
    <property type="project" value="UniProtKB-KW"/>
</dbReference>
<protein>
    <submittedName>
        <fullName evidence="4">Serine hydrolase</fullName>
    </submittedName>
</protein>
<evidence type="ECO:0000259" key="3">
    <source>
        <dbReference type="Pfam" id="PF11954"/>
    </source>
</evidence>
<dbReference type="KEGG" id="gso:PH603_06090"/>
<keyword evidence="5" id="KW-1185">Reference proteome</keyword>
<feature type="domain" description="Beta-lactamase-related" evidence="2">
    <location>
        <begin position="31"/>
        <end position="367"/>
    </location>
</feature>
<sequence>MILWRSARLVALAACLSLPAVAGVPDEAALDALVPKALTAFDVPGMAIAVVKDGEIQLMKGYGLRDVAAGLPVDSRTYFRLGSTTKAFTTAALSLLVSEGKLGWNDRLVTHLPAFRLHDPAVTDMFTVKDMLTHRSGLPASAGDFMLWPMPSGFSRAEVIANLHRFAPVAPFRAKYAYNNAFYVVAGELVAALSGMPYEDFVEARLMKPLGIDCYAGEVPKAALADAAEPYVPYQGKPLRVDRNRLGTGTLVMAAAGGVACNAEGMARWMTALLDGGAGVIAPERVAEMWAGVTPMPVSARDKERDGTSARSYALGWRVADVKGHQTVSHTGALLGTQSQVMLVPEIGLGITLLSNGTNSGPQSAVMQALLMQYLAPEEADRDWIAAFARKPFTPPPMPETMPLAAPEEAYIGTYADEWYGSVMISRREDGSLGFEMARMAAFKGKMRPIAADETLIKWDDPTADADFIAKFDMVGDKITGFRLIYTAGSKGSVTDLDAMYFHRLD</sequence>
<organism evidence="4 5">
    <name type="scientific">Gimibacter soli</name>
    <dbReference type="NCBI Taxonomy" id="3024400"/>
    <lineage>
        <taxon>Bacteria</taxon>
        <taxon>Pseudomonadati</taxon>
        <taxon>Pseudomonadota</taxon>
        <taxon>Alphaproteobacteria</taxon>
        <taxon>Kordiimonadales</taxon>
        <taxon>Temperatibacteraceae</taxon>
        <taxon>Gimibacter</taxon>
    </lineage>
</organism>
<dbReference type="SUPFAM" id="SSF56601">
    <property type="entry name" value="beta-lactamase/transpeptidase-like"/>
    <property type="match status" value="1"/>
</dbReference>
<accession>A0AAE9XS51</accession>
<dbReference type="InterPro" id="IPR021860">
    <property type="entry name" value="Peptidase_S12_Pab87-rel_C"/>
</dbReference>
<dbReference type="PANTHER" id="PTHR46825">
    <property type="entry name" value="D-ALANYL-D-ALANINE-CARBOXYPEPTIDASE/ENDOPEPTIDASE AMPH"/>
    <property type="match status" value="1"/>
</dbReference>
<feature type="chain" id="PRO_5042058799" evidence="1">
    <location>
        <begin position="23"/>
        <end position="506"/>
    </location>
</feature>
<keyword evidence="1" id="KW-0732">Signal</keyword>
<reference evidence="4" key="1">
    <citation type="submission" date="2023-01" db="EMBL/GenBank/DDBJ databases">
        <title>The genome sequence of Kordiimonadaceae bacterium 6D33.</title>
        <authorList>
            <person name="Liu Y."/>
        </authorList>
    </citation>
    <scope>NUCLEOTIDE SEQUENCE</scope>
    <source>
        <strain evidence="4">6D33</strain>
    </source>
</reference>
<dbReference type="InterPro" id="IPR050491">
    <property type="entry name" value="AmpC-like"/>
</dbReference>
<gene>
    <name evidence="4" type="ORF">PH603_06090</name>
</gene>
<dbReference type="EMBL" id="CP116805">
    <property type="protein sequence ID" value="WCL55327.1"/>
    <property type="molecule type" value="Genomic_DNA"/>
</dbReference>
<dbReference type="Gene3D" id="2.40.128.600">
    <property type="match status" value="1"/>
</dbReference>
<dbReference type="PANTHER" id="PTHR46825:SF15">
    <property type="entry name" value="BETA-LACTAMASE-RELATED DOMAIN-CONTAINING PROTEIN"/>
    <property type="match status" value="1"/>
</dbReference>
<evidence type="ECO:0000259" key="2">
    <source>
        <dbReference type="Pfam" id="PF00144"/>
    </source>
</evidence>
<proteinExistence type="predicted"/>
<dbReference type="Pfam" id="PF00144">
    <property type="entry name" value="Beta-lactamase"/>
    <property type="match status" value="1"/>
</dbReference>
<dbReference type="InterPro" id="IPR001466">
    <property type="entry name" value="Beta-lactam-related"/>
</dbReference>
<dbReference type="RefSeq" id="WP_289505124.1">
    <property type="nucleotide sequence ID" value="NZ_CP116805.1"/>
</dbReference>
<keyword evidence="4" id="KW-0378">Hydrolase</keyword>
<dbReference type="Pfam" id="PF11954">
    <property type="entry name" value="DUF3471"/>
    <property type="match status" value="1"/>
</dbReference>